<keyword evidence="4" id="KW-1185">Reference proteome</keyword>
<evidence type="ECO:0000313" key="3">
    <source>
        <dbReference type="EMBL" id="MBE9398998.1"/>
    </source>
</evidence>
<protein>
    <submittedName>
        <fullName evidence="3">Competence protein CoiA</fullName>
    </submittedName>
</protein>
<reference evidence="3" key="1">
    <citation type="submission" date="2020-10" db="EMBL/GenBank/DDBJ databases">
        <title>Bacterium isolated from coastal waters sediment.</title>
        <authorList>
            <person name="Chen R.-J."/>
            <person name="Lu D.-C."/>
            <person name="Zhu K.-L."/>
            <person name="Du Z.-J."/>
        </authorList>
    </citation>
    <scope>NUCLEOTIDE SEQUENCE</scope>
    <source>
        <strain evidence="3">N1Y112</strain>
    </source>
</reference>
<proteinExistence type="predicted"/>
<dbReference type="Proteomes" id="UP000640333">
    <property type="component" value="Unassembled WGS sequence"/>
</dbReference>
<name>A0A8J7FMG1_9GAMM</name>
<dbReference type="EMBL" id="JADEYS010000020">
    <property type="protein sequence ID" value="MBE9398998.1"/>
    <property type="molecule type" value="Genomic_DNA"/>
</dbReference>
<evidence type="ECO:0000259" key="1">
    <source>
        <dbReference type="Pfam" id="PF06054"/>
    </source>
</evidence>
<evidence type="ECO:0000313" key="4">
    <source>
        <dbReference type="Proteomes" id="UP000640333"/>
    </source>
</evidence>
<feature type="domain" description="Competence protein CoiA nuclease-like" evidence="1">
    <location>
        <begin position="80"/>
        <end position="157"/>
    </location>
</feature>
<dbReference type="AlphaFoldDB" id="A0A8J7FMG1"/>
<evidence type="ECO:0000259" key="2">
    <source>
        <dbReference type="Pfam" id="PF25164"/>
    </source>
</evidence>
<gene>
    <name evidence="3" type="ORF">IOQ59_17190</name>
</gene>
<comment type="caution">
    <text evidence="3">The sequence shown here is derived from an EMBL/GenBank/DDBJ whole genome shotgun (WGS) entry which is preliminary data.</text>
</comment>
<dbReference type="InterPro" id="IPR057253">
    <property type="entry name" value="CoiA-like_N"/>
</dbReference>
<dbReference type="InterPro" id="IPR010330">
    <property type="entry name" value="CoiA_nuc"/>
</dbReference>
<dbReference type="Pfam" id="PF06054">
    <property type="entry name" value="CoiA_nuc"/>
    <property type="match status" value="1"/>
</dbReference>
<dbReference type="Pfam" id="PF25164">
    <property type="entry name" value="CoiA_N"/>
    <property type="match status" value="1"/>
</dbReference>
<organism evidence="3 4">
    <name type="scientific">Pontibacterium sinense</name>
    <dbReference type="NCBI Taxonomy" id="2781979"/>
    <lineage>
        <taxon>Bacteria</taxon>
        <taxon>Pseudomonadati</taxon>
        <taxon>Pseudomonadota</taxon>
        <taxon>Gammaproteobacteria</taxon>
        <taxon>Oceanospirillales</taxon>
        <taxon>Oceanospirillaceae</taxon>
        <taxon>Pontibacterium</taxon>
    </lineage>
</organism>
<sequence>MTQISLWLVAPERSVSLRNNMLCAIQNDTNQKVRARLVERKDGPFGCPICGKEVLVRKGQIRVHHFAHRSVVTCKYGKGESEAHRKAKESIYEALANREDVAELELEKSWGEVVSDVYAEIQGRGVAFEVQISNLTMREILYRTKAYASKGIAVLWLPLFNSKLNQPRYSPSSWEKWLHATYFGRVYYWLDGLTVIPVRYADYEIEVESSSWYNEYGEEQYAGGYSRRSRRWRKPIVYPAVQIPSDFVLRRRASWEGGKLLIPACRILLDKKTAKKRKRR</sequence>
<accession>A0A8J7FMG1</accession>
<feature type="domain" description="Competence protein CoiA-like N-terminal" evidence="2">
    <location>
        <begin position="39"/>
        <end position="76"/>
    </location>
</feature>